<protein>
    <submittedName>
        <fullName evidence="1">Uncharacterized protein</fullName>
    </submittedName>
</protein>
<dbReference type="EMBL" id="DVNA01000117">
    <property type="protein sequence ID" value="HIU55169.1"/>
    <property type="molecule type" value="Genomic_DNA"/>
</dbReference>
<comment type="caution">
    <text evidence="1">The sequence shown here is derived from an EMBL/GenBank/DDBJ whole genome shotgun (WGS) entry which is preliminary data.</text>
</comment>
<dbReference type="Proteomes" id="UP000824112">
    <property type="component" value="Unassembled WGS sequence"/>
</dbReference>
<evidence type="ECO:0000313" key="1">
    <source>
        <dbReference type="EMBL" id="HIU55169.1"/>
    </source>
</evidence>
<dbReference type="AlphaFoldDB" id="A0A9D1M7Q6"/>
<gene>
    <name evidence="1" type="ORF">IAB03_05085</name>
</gene>
<sequence>MKNKWNKIFNTLTAADQELRSYIASCGNAVKMKAFVKLWESLKTDANDIDAVMSVDAVTVNTPFKDASVSETWSTWKSYLLEQHGIVMGSRSERAALDLLFKWSDGNPEKAINIVNYAMAFQYRSFFKVTEKDEKIPTSYESDNF</sequence>
<organism evidence="1 2">
    <name type="scientific">Candidatus Gallibacteroides avistercoris</name>
    <dbReference type="NCBI Taxonomy" id="2840833"/>
    <lineage>
        <taxon>Bacteria</taxon>
        <taxon>Pseudomonadati</taxon>
        <taxon>Bacteroidota</taxon>
        <taxon>Bacteroidia</taxon>
        <taxon>Bacteroidales</taxon>
        <taxon>Bacteroidaceae</taxon>
        <taxon>Bacteroidaceae incertae sedis</taxon>
        <taxon>Candidatus Gallibacteroides</taxon>
    </lineage>
</organism>
<evidence type="ECO:0000313" key="2">
    <source>
        <dbReference type="Proteomes" id="UP000824112"/>
    </source>
</evidence>
<proteinExistence type="predicted"/>
<reference evidence="1" key="1">
    <citation type="submission" date="2020-10" db="EMBL/GenBank/DDBJ databases">
        <authorList>
            <person name="Gilroy R."/>
        </authorList>
    </citation>
    <scope>NUCLEOTIDE SEQUENCE</scope>
    <source>
        <strain evidence="1">CHK158-818</strain>
    </source>
</reference>
<reference evidence="1" key="2">
    <citation type="journal article" date="2021" name="PeerJ">
        <title>Extensive microbial diversity within the chicken gut microbiome revealed by metagenomics and culture.</title>
        <authorList>
            <person name="Gilroy R."/>
            <person name="Ravi A."/>
            <person name="Getino M."/>
            <person name="Pursley I."/>
            <person name="Horton D.L."/>
            <person name="Alikhan N.F."/>
            <person name="Baker D."/>
            <person name="Gharbi K."/>
            <person name="Hall N."/>
            <person name="Watson M."/>
            <person name="Adriaenssens E.M."/>
            <person name="Foster-Nyarko E."/>
            <person name="Jarju S."/>
            <person name="Secka A."/>
            <person name="Antonio M."/>
            <person name="Oren A."/>
            <person name="Chaudhuri R.R."/>
            <person name="La Ragione R."/>
            <person name="Hildebrand F."/>
            <person name="Pallen M.J."/>
        </authorList>
    </citation>
    <scope>NUCLEOTIDE SEQUENCE</scope>
    <source>
        <strain evidence="1">CHK158-818</strain>
    </source>
</reference>
<name>A0A9D1M7Q6_9BACT</name>
<accession>A0A9D1M7Q6</accession>